<evidence type="ECO:0000256" key="1">
    <source>
        <dbReference type="ARBA" id="ARBA00004651"/>
    </source>
</evidence>
<gene>
    <name evidence="8" type="ORF">GCM10010151_40100</name>
</gene>
<evidence type="ECO:0000313" key="9">
    <source>
        <dbReference type="Proteomes" id="UP001501822"/>
    </source>
</evidence>
<evidence type="ECO:0000256" key="6">
    <source>
        <dbReference type="SAM" id="Phobius"/>
    </source>
</evidence>
<evidence type="ECO:0000256" key="3">
    <source>
        <dbReference type="ARBA" id="ARBA00022692"/>
    </source>
</evidence>
<keyword evidence="5 6" id="KW-0472">Membrane</keyword>
<name>A0ABN0WTU0_9ACTN</name>
<feature type="transmembrane region" description="Helical" evidence="6">
    <location>
        <begin position="185"/>
        <end position="202"/>
    </location>
</feature>
<organism evidence="8 9">
    <name type="scientific">Actinoallomurus spadix</name>
    <dbReference type="NCBI Taxonomy" id="79912"/>
    <lineage>
        <taxon>Bacteria</taxon>
        <taxon>Bacillati</taxon>
        <taxon>Actinomycetota</taxon>
        <taxon>Actinomycetes</taxon>
        <taxon>Streptosporangiales</taxon>
        <taxon>Thermomonosporaceae</taxon>
        <taxon>Actinoallomurus</taxon>
    </lineage>
</organism>
<keyword evidence="9" id="KW-1185">Reference proteome</keyword>
<evidence type="ECO:0000256" key="4">
    <source>
        <dbReference type="ARBA" id="ARBA00022989"/>
    </source>
</evidence>
<accession>A0ABN0WTU0</accession>
<dbReference type="PANTHER" id="PTHR35007:SF4">
    <property type="entry name" value="CONSERVED TRANSMEMBRANE PROTEIN-RELATED"/>
    <property type="match status" value="1"/>
</dbReference>
<evidence type="ECO:0000259" key="7">
    <source>
        <dbReference type="Pfam" id="PF00482"/>
    </source>
</evidence>
<reference evidence="8 9" key="1">
    <citation type="journal article" date="2019" name="Int. J. Syst. Evol. Microbiol.">
        <title>The Global Catalogue of Microorganisms (GCM) 10K type strain sequencing project: providing services to taxonomists for standard genome sequencing and annotation.</title>
        <authorList>
            <consortium name="The Broad Institute Genomics Platform"/>
            <consortium name="The Broad Institute Genome Sequencing Center for Infectious Disease"/>
            <person name="Wu L."/>
            <person name="Ma J."/>
        </authorList>
    </citation>
    <scope>NUCLEOTIDE SEQUENCE [LARGE SCALE GENOMIC DNA]</scope>
    <source>
        <strain evidence="8 9">JCM 3146</strain>
    </source>
</reference>
<proteinExistence type="predicted"/>
<comment type="subcellular location">
    <subcellularLocation>
        <location evidence="1">Cell membrane</location>
        <topology evidence="1">Multi-pass membrane protein</topology>
    </subcellularLocation>
</comment>
<dbReference type="Pfam" id="PF00482">
    <property type="entry name" value="T2SSF"/>
    <property type="match status" value="1"/>
</dbReference>
<comment type="caution">
    <text evidence="8">The sequence shown here is derived from an EMBL/GenBank/DDBJ whole genome shotgun (WGS) entry which is preliminary data.</text>
</comment>
<keyword evidence="4 6" id="KW-1133">Transmembrane helix</keyword>
<evidence type="ECO:0000313" key="8">
    <source>
        <dbReference type="EMBL" id="GAA0346436.1"/>
    </source>
</evidence>
<dbReference type="EMBL" id="BAAABM010000037">
    <property type="protein sequence ID" value="GAA0346436.1"/>
    <property type="molecule type" value="Genomic_DNA"/>
</dbReference>
<keyword evidence="2" id="KW-1003">Cell membrane</keyword>
<feature type="domain" description="Type II secretion system protein GspF" evidence="7">
    <location>
        <begin position="79"/>
        <end position="200"/>
    </location>
</feature>
<dbReference type="RefSeq" id="WP_252800975.1">
    <property type="nucleotide sequence ID" value="NZ_BAAABM010000037.1"/>
</dbReference>
<evidence type="ECO:0000256" key="2">
    <source>
        <dbReference type="ARBA" id="ARBA00022475"/>
    </source>
</evidence>
<dbReference type="InterPro" id="IPR018076">
    <property type="entry name" value="T2SS_GspF_dom"/>
</dbReference>
<feature type="transmembrane region" description="Helical" evidence="6">
    <location>
        <begin position="209"/>
        <end position="233"/>
    </location>
</feature>
<dbReference type="Proteomes" id="UP001501822">
    <property type="component" value="Unassembled WGS sequence"/>
</dbReference>
<dbReference type="PANTHER" id="PTHR35007">
    <property type="entry name" value="INTEGRAL MEMBRANE PROTEIN-RELATED"/>
    <property type="match status" value="1"/>
</dbReference>
<sequence>MIAALAVACVFAGVWVLSLPSPTTLRLATILRTGPADDAAGRPPAPHLTGLPARVRRLLPGGRRDATARRAAVIELCDGIAVELAAGRPPGTALTGAAEGLSPIPGLDPVLTAARSGDDVAVSLERAAVAPGCEGLRLLAGCWRIGMDRGGMLASVVEGLAEALRDEQTHREEVAMQLAGPRTTARLLAGLPILGMGMAVALGARPFAFLFGTVPGGLCLVLGIGLDALGLWWTRRLATAAEELR</sequence>
<protein>
    <recommendedName>
        <fullName evidence="7">Type II secretion system protein GspF domain-containing protein</fullName>
    </recommendedName>
</protein>
<keyword evidence="3 6" id="KW-0812">Transmembrane</keyword>
<evidence type="ECO:0000256" key="5">
    <source>
        <dbReference type="ARBA" id="ARBA00023136"/>
    </source>
</evidence>